<feature type="transmembrane region" description="Helical" evidence="17">
    <location>
        <begin position="196"/>
        <end position="213"/>
    </location>
</feature>
<keyword evidence="8" id="KW-0133">Cell shape</keyword>
<feature type="transmembrane region" description="Helical" evidence="17">
    <location>
        <begin position="352"/>
        <end position="371"/>
    </location>
</feature>
<sequence>MNARLQAFFARGEHKPVTDQVLLAVVLVLLTIGLLMVASASTDVANSMLGSPLAMFFKQLVYVCMGLGCLFLMLHVPVEKLEQGSWLLLLLAIVLLVAVLVVGREINGSVRWIHLGFFNLQASEAAKLCVIIYMAAYLVRRLEEVRTQWIGFIKPMAVLSFTAFLLLLEPDFGSLVILMGAAVGMIFMAGARLLPFAVLILVMTLIVVLLVLIEPYRMARLTSYMDPWSNAFGSGYQLTQSLIAFGRGDFLGEGLGNSIQKLFYLPESHTDFVYAVLAEEFGAVGSIIVLFLFLLVGWRALAIGSRAEKVGLLFHGFVAYGIAILFVSQSFINLGVSTGLLPTKGIALPLVSYGGSSLLINCIAMGILLRVDFERQVMKKTAVAGQRRHYGK</sequence>
<dbReference type="PANTHER" id="PTHR30474">
    <property type="entry name" value="CELL CYCLE PROTEIN"/>
    <property type="match status" value="1"/>
</dbReference>
<keyword evidence="13" id="KW-0961">Cell wall biogenesis/degradation</keyword>
<dbReference type="PROSITE" id="PS00428">
    <property type="entry name" value="FTSW_RODA_SPOVE"/>
    <property type="match status" value="1"/>
</dbReference>
<dbReference type="HAMAP" id="MF_00913">
    <property type="entry name" value="PGT_FtsW_proteobact"/>
    <property type="match status" value="1"/>
</dbReference>
<evidence type="ECO:0000256" key="14">
    <source>
        <dbReference type="ARBA" id="ARBA00032370"/>
    </source>
</evidence>
<feature type="transmembrane region" description="Helical" evidence="17">
    <location>
        <begin position="86"/>
        <end position="106"/>
    </location>
</feature>
<feature type="transmembrane region" description="Helical" evidence="17">
    <location>
        <begin position="310"/>
        <end position="332"/>
    </location>
</feature>
<evidence type="ECO:0000256" key="7">
    <source>
        <dbReference type="ARBA" id="ARBA00022692"/>
    </source>
</evidence>
<keyword evidence="10 17" id="KW-1133">Transmembrane helix</keyword>
<evidence type="ECO:0000256" key="5">
    <source>
        <dbReference type="ARBA" id="ARBA00022676"/>
    </source>
</evidence>
<dbReference type="EC" id="2.4.99.28" evidence="15"/>
<dbReference type="GO" id="GO:0071555">
    <property type="term" value="P:cell wall organization"/>
    <property type="evidence" value="ECO:0007669"/>
    <property type="project" value="UniProtKB-KW"/>
</dbReference>
<evidence type="ECO:0000256" key="13">
    <source>
        <dbReference type="ARBA" id="ARBA00023316"/>
    </source>
</evidence>
<dbReference type="NCBIfam" id="TIGR02614">
    <property type="entry name" value="ftsW"/>
    <property type="match status" value="1"/>
</dbReference>
<protein>
    <recommendedName>
        <fullName evidence="15">peptidoglycan glycosyltransferase</fullName>
        <ecNumber evidence="15">2.4.99.28</ecNumber>
    </recommendedName>
    <alternativeName>
        <fullName evidence="14">Peptidoglycan polymerase</fullName>
    </alternativeName>
</protein>
<evidence type="ECO:0000256" key="17">
    <source>
        <dbReference type="SAM" id="Phobius"/>
    </source>
</evidence>
<feature type="transmembrane region" description="Helical" evidence="17">
    <location>
        <begin position="21"/>
        <end position="41"/>
    </location>
</feature>
<keyword evidence="12" id="KW-0131">Cell cycle</keyword>
<dbReference type="GO" id="GO:0009252">
    <property type="term" value="P:peptidoglycan biosynthetic process"/>
    <property type="evidence" value="ECO:0007669"/>
    <property type="project" value="UniProtKB-KW"/>
</dbReference>
<organism evidence="18">
    <name type="scientific">invertebrate metagenome</name>
    <dbReference type="NCBI Taxonomy" id="1711999"/>
    <lineage>
        <taxon>unclassified sequences</taxon>
        <taxon>metagenomes</taxon>
        <taxon>organismal metagenomes</taxon>
    </lineage>
</organism>
<accession>A0A2H9TAU6</accession>
<dbReference type="AlphaFoldDB" id="A0A2H9TAU6"/>
<feature type="transmembrane region" description="Helical" evidence="17">
    <location>
        <begin position="112"/>
        <end position="137"/>
    </location>
</feature>
<dbReference type="EMBL" id="NSIT01000020">
    <property type="protein sequence ID" value="PJE80361.1"/>
    <property type="molecule type" value="Genomic_DNA"/>
</dbReference>
<keyword evidence="5 18" id="KW-0328">Glycosyltransferase</keyword>
<evidence type="ECO:0000256" key="15">
    <source>
        <dbReference type="ARBA" id="ARBA00044770"/>
    </source>
</evidence>
<feature type="transmembrane region" description="Helical" evidence="17">
    <location>
        <begin position="149"/>
        <end position="166"/>
    </location>
</feature>
<dbReference type="GO" id="GO:0005886">
    <property type="term" value="C:plasma membrane"/>
    <property type="evidence" value="ECO:0007669"/>
    <property type="project" value="UniProtKB-SubCell"/>
</dbReference>
<evidence type="ECO:0000256" key="9">
    <source>
        <dbReference type="ARBA" id="ARBA00022984"/>
    </source>
</evidence>
<evidence type="ECO:0000256" key="16">
    <source>
        <dbReference type="ARBA" id="ARBA00049902"/>
    </source>
</evidence>
<dbReference type="GO" id="GO:0008360">
    <property type="term" value="P:regulation of cell shape"/>
    <property type="evidence" value="ECO:0007669"/>
    <property type="project" value="UniProtKB-KW"/>
</dbReference>
<keyword evidence="6 18" id="KW-0808">Transferase</keyword>
<dbReference type="PANTHER" id="PTHR30474:SF2">
    <property type="entry name" value="PEPTIDOGLYCAN GLYCOSYLTRANSFERASE FTSW-RELATED"/>
    <property type="match status" value="1"/>
</dbReference>
<proteinExistence type="inferred from homology"/>
<dbReference type="Pfam" id="PF01098">
    <property type="entry name" value="FTSW_RODA_SPOVE"/>
    <property type="match status" value="1"/>
</dbReference>
<evidence type="ECO:0000256" key="12">
    <source>
        <dbReference type="ARBA" id="ARBA00023306"/>
    </source>
</evidence>
<dbReference type="GO" id="GO:0051301">
    <property type="term" value="P:cell division"/>
    <property type="evidence" value="ECO:0007669"/>
    <property type="project" value="UniProtKB-KW"/>
</dbReference>
<evidence type="ECO:0000256" key="4">
    <source>
        <dbReference type="ARBA" id="ARBA00022618"/>
    </source>
</evidence>
<evidence type="ECO:0000256" key="2">
    <source>
        <dbReference type="ARBA" id="ARBA00004752"/>
    </source>
</evidence>
<comment type="catalytic activity">
    <reaction evidence="16">
        <text>[GlcNAc-(1-&gt;4)-Mur2Ac(oyl-L-Ala-gamma-D-Glu-L-Lys-D-Ala-D-Ala)](n)-di-trans,octa-cis-undecaprenyl diphosphate + beta-D-GlcNAc-(1-&gt;4)-Mur2Ac(oyl-L-Ala-gamma-D-Glu-L-Lys-D-Ala-D-Ala)-di-trans,octa-cis-undecaprenyl diphosphate = [GlcNAc-(1-&gt;4)-Mur2Ac(oyl-L-Ala-gamma-D-Glu-L-Lys-D-Ala-D-Ala)](n+1)-di-trans,octa-cis-undecaprenyl diphosphate + di-trans,octa-cis-undecaprenyl diphosphate + H(+)</text>
        <dbReference type="Rhea" id="RHEA:23708"/>
        <dbReference type="Rhea" id="RHEA-COMP:9602"/>
        <dbReference type="Rhea" id="RHEA-COMP:9603"/>
        <dbReference type="ChEBI" id="CHEBI:15378"/>
        <dbReference type="ChEBI" id="CHEBI:58405"/>
        <dbReference type="ChEBI" id="CHEBI:60033"/>
        <dbReference type="ChEBI" id="CHEBI:78435"/>
        <dbReference type="EC" id="2.4.99.28"/>
    </reaction>
</comment>
<gene>
    <name evidence="18" type="primary">ftsW</name>
    <name evidence="18" type="ORF">CI610_00644</name>
</gene>
<keyword evidence="7 17" id="KW-0812">Transmembrane</keyword>
<comment type="caution">
    <text evidence="18">The sequence shown here is derived from an EMBL/GenBank/DDBJ whole genome shotgun (WGS) entry which is preliminary data.</text>
</comment>
<evidence type="ECO:0000256" key="6">
    <source>
        <dbReference type="ARBA" id="ARBA00022679"/>
    </source>
</evidence>
<feature type="transmembrane region" description="Helical" evidence="17">
    <location>
        <begin position="272"/>
        <end position="298"/>
    </location>
</feature>
<keyword evidence="11 17" id="KW-0472">Membrane</keyword>
<evidence type="ECO:0000256" key="8">
    <source>
        <dbReference type="ARBA" id="ARBA00022960"/>
    </source>
</evidence>
<evidence type="ECO:0000256" key="3">
    <source>
        <dbReference type="ARBA" id="ARBA00022475"/>
    </source>
</evidence>
<dbReference type="GO" id="GO:0032153">
    <property type="term" value="C:cell division site"/>
    <property type="evidence" value="ECO:0007669"/>
    <property type="project" value="TreeGrafter"/>
</dbReference>
<evidence type="ECO:0000256" key="11">
    <source>
        <dbReference type="ARBA" id="ARBA00023136"/>
    </source>
</evidence>
<dbReference type="InterPro" id="IPR013437">
    <property type="entry name" value="FtsW"/>
</dbReference>
<evidence type="ECO:0000313" key="18">
    <source>
        <dbReference type="EMBL" id="PJE80361.1"/>
    </source>
</evidence>
<keyword evidence="4" id="KW-0132">Cell division</keyword>
<reference evidence="18" key="1">
    <citation type="journal article" date="2017" name="Appl. Environ. Microbiol.">
        <title>Molecular characterization of an Endozoicomonas-like organism causing infection in king scallop Pecten maximus L.</title>
        <authorList>
            <person name="Cano I."/>
            <person name="van Aerle R."/>
            <person name="Ross S."/>
            <person name="Verner-Jeffreys D.W."/>
            <person name="Paley R.K."/>
            <person name="Rimmer G."/>
            <person name="Ryder D."/>
            <person name="Hooper P."/>
            <person name="Stone D."/>
            <person name="Feist S.W."/>
        </authorList>
    </citation>
    <scope>NUCLEOTIDE SEQUENCE</scope>
</reference>
<dbReference type="GO" id="GO:0015648">
    <property type="term" value="F:lipid-linked peptidoglycan transporter activity"/>
    <property type="evidence" value="ECO:0007669"/>
    <property type="project" value="TreeGrafter"/>
</dbReference>
<comment type="subcellular location">
    <subcellularLocation>
        <location evidence="1">Cell membrane</location>
        <topology evidence="1">Multi-pass membrane protein</topology>
    </subcellularLocation>
</comment>
<evidence type="ECO:0000256" key="10">
    <source>
        <dbReference type="ARBA" id="ARBA00022989"/>
    </source>
</evidence>
<dbReference type="InterPro" id="IPR018365">
    <property type="entry name" value="Cell_cycle_FtsW-rel_CS"/>
</dbReference>
<comment type="pathway">
    <text evidence="2">Cell wall biogenesis; peptidoglycan biosynthesis.</text>
</comment>
<feature type="transmembrane region" description="Helical" evidence="17">
    <location>
        <begin position="172"/>
        <end position="189"/>
    </location>
</feature>
<name>A0A2H9TAU6_9ZZZZ</name>
<keyword evidence="9" id="KW-0573">Peptidoglycan synthesis</keyword>
<feature type="transmembrane region" description="Helical" evidence="17">
    <location>
        <begin position="53"/>
        <end position="74"/>
    </location>
</feature>
<keyword evidence="3" id="KW-1003">Cell membrane</keyword>
<evidence type="ECO:0000256" key="1">
    <source>
        <dbReference type="ARBA" id="ARBA00004651"/>
    </source>
</evidence>
<dbReference type="InterPro" id="IPR001182">
    <property type="entry name" value="FtsW/RodA"/>
</dbReference>
<dbReference type="GO" id="GO:0008955">
    <property type="term" value="F:peptidoglycan glycosyltransferase activity"/>
    <property type="evidence" value="ECO:0007669"/>
    <property type="project" value="UniProtKB-EC"/>
</dbReference>